<feature type="binding site" evidence="8">
    <location>
        <position position="42"/>
    </location>
    <ligand>
        <name>substrate</name>
    </ligand>
</feature>
<name>A0AA41BXD1_9GAMM</name>
<gene>
    <name evidence="8 9" type="primary">bioD</name>
    <name evidence="9" type="ORF">ITX54_12440</name>
</gene>
<dbReference type="PANTHER" id="PTHR43210">
    <property type="entry name" value="DETHIOBIOTIN SYNTHETASE"/>
    <property type="match status" value="1"/>
</dbReference>
<dbReference type="Proteomes" id="UP000705283">
    <property type="component" value="Unassembled WGS sequence"/>
</dbReference>
<dbReference type="GO" id="GO:0042803">
    <property type="term" value="F:protein homodimerization activity"/>
    <property type="evidence" value="ECO:0007669"/>
    <property type="project" value="UniProtKB-ARBA"/>
</dbReference>
<dbReference type="Gene3D" id="3.40.50.300">
    <property type="entry name" value="P-loop containing nucleotide triphosphate hydrolases"/>
    <property type="match status" value="1"/>
</dbReference>
<dbReference type="EMBL" id="JADMKS010000004">
    <property type="protein sequence ID" value="MBF6637468.1"/>
    <property type="molecule type" value="Genomic_DNA"/>
</dbReference>
<dbReference type="GO" id="GO:0004141">
    <property type="term" value="F:dethiobiotin synthase activity"/>
    <property type="evidence" value="ECO:0007669"/>
    <property type="project" value="UniProtKB-UniRule"/>
</dbReference>
<evidence type="ECO:0000256" key="7">
    <source>
        <dbReference type="ARBA" id="ARBA00022842"/>
    </source>
</evidence>
<protein>
    <recommendedName>
        <fullName evidence="8">ATP-dependent dethiobiotin synthetase BioD</fullName>
        <ecNumber evidence="8">6.3.3.3</ecNumber>
    </recommendedName>
    <alternativeName>
        <fullName evidence="8">DTB synthetase</fullName>
        <shortName evidence="8">DTBS</shortName>
    </alternativeName>
    <alternativeName>
        <fullName evidence="8">Dethiobiotin synthase</fullName>
    </alternativeName>
</protein>
<reference evidence="9" key="1">
    <citation type="submission" date="2020-11" db="EMBL/GenBank/DDBJ databases">
        <authorList>
            <person name="Lee S.D."/>
        </authorList>
    </citation>
    <scope>NUCLEOTIDE SEQUENCE</scope>
    <source>
        <strain evidence="9">SAP-2</strain>
    </source>
</reference>
<dbReference type="RefSeq" id="WP_194978115.1">
    <property type="nucleotide sequence ID" value="NZ_JADMKS010000004.1"/>
</dbReference>
<comment type="cofactor">
    <cofactor evidence="8">
        <name>Mg(2+)</name>
        <dbReference type="ChEBI" id="CHEBI:18420"/>
    </cofactor>
</comment>
<dbReference type="PANTHER" id="PTHR43210:SF4">
    <property type="entry name" value="ATP-DEPENDENT DETHIOBIOTIN SYNTHETASE BIOD 2"/>
    <property type="match status" value="1"/>
</dbReference>
<dbReference type="NCBIfam" id="TIGR00347">
    <property type="entry name" value="bioD"/>
    <property type="match status" value="1"/>
</dbReference>
<keyword evidence="7 8" id="KW-0460">Magnesium</keyword>
<comment type="subunit">
    <text evidence="8">Homodimer.</text>
</comment>
<reference evidence="9" key="2">
    <citation type="submission" date="2022-09" db="EMBL/GenBank/DDBJ databases">
        <title>Rouxiella aceris sp. nov., isolated from tree sap and emended description of the genus Rhouxiella.</title>
        <authorList>
            <person name="Kim I.S."/>
        </authorList>
    </citation>
    <scope>NUCLEOTIDE SEQUENCE</scope>
    <source>
        <strain evidence="9">SAP-2</strain>
    </source>
</reference>
<evidence type="ECO:0000256" key="4">
    <source>
        <dbReference type="ARBA" id="ARBA00022741"/>
    </source>
</evidence>
<comment type="catalytic activity">
    <reaction evidence="8">
        <text>(7R,8S)-7,8-diammoniononanoate + CO2 + ATP = (4R,5S)-dethiobiotin + ADP + phosphate + 3 H(+)</text>
        <dbReference type="Rhea" id="RHEA:15805"/>
        <dbReference type="ChEBI" id="CHEBI:15378"/>
        <dbReference type="ChEBI" id="CHEBI:16526"/>
        <dbReference type="ChEBI" id="CHEBI:30616"/>
        <dbReference type="ChEBI" id="CHEBI:43474"/>
        <dbReference type="ChEBI" id="CHEBI:149469"/>
        <dbReference type="ChEBI" id="CHEBI:149473"/>
        <dbReference type="ChEBI" id="CHEBI:456216"/>
        <dbReference type="EC" id="6.3.3.3"/>
    </reaction>
</comment>
<dbReference type="AlphaFoldDB" id="A0AA41BXD1"/>
<feature type="binding site" evidence="8">
    <location>
        <position position="55"/>
    </location>
    <ligand>
        <name>ATP</name>
        <dbReference type="ChEBI" id="CHEBI:30616"/>
    </ligand>
</feature>
<proteinExistence type="inferred from homology"/>
<keyword evidence="5 8" id="KW-0093">Biotin biosynthesis</keyword>
<accession>A0AA41BXD1</accession>
<dbReference type="CDD" id="cd03109">
    <property type="entry name" value="DTBS"/>
    <property type="match status" value="1"/>
</dbReference>
<dbReference type="GO" id="GO:0005524">
    <property type="term" value="F:ATP binding"/>
    <property type="evidence" value="ECO:0007669"/>
    <property type="project" value="UniProtKB-UniRule"/>
</dbReference>
<dbReference type="GO" id="GO:0000287">
    <property type="term" value="F:magnesium ion binding"/>
    <property type="evidence" value="ECO:0007669"/>
    <property type="project" value="UniProtKB-UniRule"/>
</dbReference>
<dbReference type="GO" id="GO:0005829">
    <property type="term" value="C:cytosol"/>
    <property type="evidence" value="ECO:0007669"/>
    <property type="project" value="TreeGrafter"/>
</dbReference>
<feature type="binding site" evidence="8">
    <location>
        <position position="17"/>
    </location>
    <ligand>
        <name>Mg(2+)</name>
        <dbReference type="ChEBI" id="CHEBI:18420"/>
    </ligand>
</feature>
<dbReference type="HAMAP" id="MF_00336">
    <property type="entry name" value="BioD"/>
    <property type="match status" value="1"/>
</dbReference>
<comment type="subcellular location">
    <subcellularLocation>
        <location evidence="8">Cytoplasm</location>
    </subcellularLocation>
</comment>
<feature type="binding site" evidence="8">
    <location>
        <position position="55"/>
    </location>
    <ligand>
        <name>Mg(2+)</name>
        <dbReference type="ChEBI" id="CHEBI:18420"/>
    </ligand>
</feature>
<dbReference type="PIRSF" id="PIRSF006755">
    <property type="entry name" value="DTB_synth"/>
    <property type="match status" value="1"/>
</dbReference>
<feature type="binding site" evidence="8">
    <location>
        <begin position="172"/>
        <end position="173"/>
    </location>
    <ligand>
        <name>ATP</name>
        <dbReference type="ChEBI" id="CHEBI:30616"/>
    </ligand>
</feature>
<evidence type="ECO:0000256" key="6">
    <source>
        <dbReference type="ARBA" id="ARBA00022840"/>
    </source>
</evidence>
<evidence type="ECO:0000256" key="5">
    <source>
        <dbReference type="ARBA" id="ARBA00022756"/>
    </source>
</evidence>
<comment type="pathway">
    <text evidence="8">Cofactor biosynthesis; biotin biosynthesis; biotin from 7,8-diaminononanoate: step 1/2.</text>
</comment>
<comment type="caution">
    <text evidence="9">The sequence shown here is derived from an EMBL/GenBank/DDBJ whole genome shotgun (WGS) entry which is preliminary data.</text>
</comment>
<comment type="similarity">
    <text evidence="8">Belongs to the dethiobiotin synthetase family.</text>
</comment>
<dbReference type="InterPro" id="IPR027417">
    <property type="entry name" value="P-loop_NTPase"/>
</dbReference>
<comment type="caution">
    <text evidence="8">Lacks conserved residue(s) required for the propagation of feature annotation.</text>
</comment>
<feature type="active site" evidence="8">
    <location>
        <position position="38"/>
    </location>
</feature>
<evidence type="ECO:0000256" key="2">
    <source>
        <dbReference type="ARBA" id="ARBA00022598"/>
    </source>
</evidence>
<evidence type="ECO:0000313" key="10">
    <source>
        <dbReference type="Proteomes" id="UP000705283"/>
    </source>
</evidence>
<keyword evidence="1 8" id="KW-0963">Cytoplasm</keyword>
<dbReference type="SUPFAM" id="SSF52540">
    <property type="entry name" value="P-loop containing nucleoside triphosphate hydrolases"/>
    <property type="match status" value="1"/>
</dbReference>
<keyword evidence="3 8" id="KW-0479">Metal-binding</keyword>
<dbReference type="InterPro" id="IPR004472">
    <property type="entry name" value="DTB_synth_BioD"/>
</dbReference>
<organism evidence="9 10">
    <name type="scientific">Rouxiella silvae</name>
    <dbReference type="NCBI Taxonomy" id="1646373"/>
    <lineage>
        <taxon>Bacteria</taxon>
        <taxon>Pseudomonadati</taxon>
        <taxon>Pseudomonadota</taxon>
        <taxon>Gammaproteobacteria</taxon>
        <taxon>Enterobacterales</taxon>
        <taxon>Yersiniaceae</taxon>
        <taxon>Rouxiella</taxon>
    </lineage>
</organism>
<evidence type="ECO:0000256" key="3">
    <source>
        <dbReference type="ARBA" id="ARBA00022723"/>
    </source>
</evidence>
<evidence type="ECO:0000313" key="9">
    <source>
        <dbReference type="EMBL" id="MBF6637468.1"/>
    </source>
</evidence>
<keyword evidence="4 8" id="KW-0547">Nucleotide-binding</keyword>
<dbReference type="EC" id="6.3.3.3" evidence="8"/>
<feature type="binding site" evidence="8">
    <location>
        <position position="112"/>
    </location>
    <ligand>
        <name>Mg(2+)</name>
        <dbReference type="ChEBI" id="CHEBI:18420"/>
    </ligand>
</feature>
<evidence type="ECO:0000256" key="1">
    <source>
        <dbReference type="ARBA" id="ARBA00022490"/>
    </source>
</evidence>
<evidence type="ECO:0000256" key="8">
    <source>
        <dbReference type="HAMAP-Rule" id="MF_00336"/>
    </source>
</evidence>
<sequence length="234" mass="25210">MLTHFFVTGTDSRVGKTIVSRALLQAMSAQGKIVLGYKPIATGSQELADGVRNKDAVTLQKSSSISYPLAKITPFALSDEDIFTSELPLDLFDQITAGLQFMRLEADTVVVEGCDGWRTLITPAQSYSEWVVQSQMPVVLVVGIQEGCVSQALMAAQSIIADGVCLLGWVANRINPCLAHYGETIAAIRQNIEAPLLGEIPYLPRAESREMAKFLDLSPLVGQSSLAKAAPNNK</sequence>
<feature type="binding site" evidence="8">
    <location>
        <begin position="201"/>
        <end position="203"/>
    </location>
    <ligand>
        <name>ATP</name>
        <dbReference type="ChEBI" id="CHEBI:30616"/>
    </ligand>
</feature>
<dbReference type="FunFam" id="3.40.50.300:FF:000292">
    <property type="entry name" value="ATP-dependent dethiobiotin synthetase BioD"/>
    <property type="match status" value="1"/>
</dbReference>
<dbReference type="Pfam" id="PF13500">
    <property type="entry name" value="AAA_26"/>
    <property type="match status" value="1"/>
</dbReference>
<keyword evidence="2 8" id="KW-0436">Ligase</keyword>
<dbReference type="GO" id="GO:0009102">
    <property type="term" value="P:biotin biosynthetic process"/>
    <property type="evidence" value="ECO:0007669"/>
    <property type="project" value="UniProtKB-UniRule"/>
</dbReference>
<keyword evidence="6 8" id="KW-0067">ATP-binding</keyword>
<comment type="function">
    <text evidence="8">Catalyzes a mechanistically unusual reaction, the ATP-dependent insertion of CO2 between the N7 and N8 nitrogen atoms of 7,8-diaminopelargonic acid (DAPA, also called 7,8-diammoniononanoate) to form a ureido ring.</text>
</comment>